<dbReference type="AlphaFoldDB" id="A0A8D8KFF9"/>
<dbReference type="EMBL" id="HBUE01217396">
    <property type="protein sequence ID" value="CAG6537744.1"/>
    <property type="molecule type" value="Transcribed_RNA"/>
</dbReference>
<name>A0A8D8KFF9_CULPI</name>
<evidence type="ECO:0000313" key="1">
    <source>
        <dbReference type="EMBL" id="CAG6589755.1"/>
    </source>
</evidence>
<dbReference type="EMBL" id="HBUE01217395">
    <property type="protein sequence ID" value="CAG6537740.1"/>
    <property type="molecule type" value="Transcribed_RNA"/>
</dbReference>
<reference evidence="1" key="1">
    <citation type="submission" date="2021-05" db="EMBL/GenBank/DDBJ databases">
        <authorList>
            <person name="Alioto T."/>
            <person name="Alioto T."/>
            <person name="Gomez Garrido J."/>
        </authorList>
    </citation>
    <scope>NUCLEOTIDE SEQUENCE</scope>
</reference>
<proteinExistence type="predicted"/>
<dbReference type="EMBL" id="HBUE01323954">
    <property type="protein sequence ID" value="CAG6589755.1"/>
    <property type="molecule type" value="Transcribed_RNA"/>
</dbReference>
<protein>
    <submittedName>
        <fullName evidence="1">(northern house mosquito) hypothetical protein</fullName>
    </submittedName>
</protein>
<organism evidence="1">
    <name type="scientific">Culex pipiens</name>
    <name type="common">House mosquito</name>
    <dbReference type="NCBI Taxonomy" id="7175"/>
    <lineage>
        <taxon>Eukaryota</taxon>
        <taxon>Metazoa</taxon>
        <taxon>Ecdysozoa</taxon>
        <taxon>Arthropoda</taxon>
        <taxon>Hexapoda</taxon>
        <taxon>Insecta</taxon>
        <taxon>Pterygota</taxon>
        <taxon>Neoptera</taxon>
        <taxon>Endopterygota</taxon>
        <taxon>Diptera</taxon>
        <taxon>Nematocera</taxon>
        <taxon>Culicoidea</taxon>
        <taxon>Culicidae</taxon>
        <taxon>Culicinae</taxon>
        <taxon>Culicini</taxon>
        <taxon>Culex</taxon>
        <taxon>Culex</taxon>
    </lineage>
</organism>
<sequence length="139" mass="16773">MHHFTGFLQLRFHFRFNHTFLAHHLNTHLFNAFNLRFSYPHLHLHFRFLIHVRVGHTAPPASRERPLLGRFRHRAAVLRVGRRRRRKLGRTANVLLAALAARDASNRRRWLMFGGRIAHVNANVLLLLLWLRFRFDHWR</sequence>
<accession>A0A8D8KFF9</accession>
<dbReference type="EMBL" id="HBUE01323953">
    <property type="protein sequence ID" value="CAG6589751.1"/>
    <property type="molecule type" value="Transcribed_RNA"/>
</dbReference>